<evidence type="ECO:0000313" key="1">
    <source>
        <dbReference type="EMBL" id="KAK7692949.1"/>
    </source>
</evidence>
<comment type="caution">
    <text evidence="1">The sequence shown here is derived from an EMBL/GenBank/DDBJ whole genome shotgun (WGS) entry which is preliminary data.</text>
</comment>
<name>A0AAW0GU48_9APHY</name>
<reference evidence="1 2" key="1">
    <citation type="submission" date="2022-09" db="EMBL/GenBank/DDBJ databases">
        <authorList>
            <person name="Palmer J.M."/>
        </authorList>
    </citation>
    <scope>NUCLEOTIDE SEQUENCE [LARGE SCALE GENOMIC DNA]</scope>
    <source>
        <strain evidence="1 2">DSM 7382</strain>
    </source>
</reference>
<dbReference type="SUPFAM" id="SSF54427">
    <property type="entry name" value="NTF2-like"/>
    <property type="match status" value="1"/>
</dbReference>
<sequence length="116" mass="12950">MYDTAQAKKVSQTWLAEFAGAIASGDAKAVAQTFLPEGWLRDVLTFTWNFRALEGRDKITSYLADTLVPAQISNITLDESPHLGPAEEMFSPREGPGLRLRLRLKLLLHWERAAHG</sequence>
<organism evidence="1 2">
    <name type="scientific">Cerrena zonata</name>
    <dbReference type="NCBI Taxonomy" id="2478898"/>
    <lineage>
        <taxon>Eukaryota</taxon>
        <taxon>Fungi</taxon>
        <taxon>Dikarya</taxon>
        <taxon>Basidiomycota</taxon>
        <taxon>Agaricomycotina</taxon>
        <taxon>Agaricomycetes</taxon>
        <taxon>Polyporales</taxon>
        <taxon>Cerrenaceae</taxon>
        <taxon>Cerrena</taxon>
    </lineage>
</organism>
<dbReference type="InterPro" id="IPR032710">
    <property type="entry name" value="NTF2-like_dom_sf"/>
</dbReference>
<keyword evidence="2" id="KW-1185">Reference proteome</keyword>
<dbReference type="AlphaFoldDB" id="A0AAW0GU48"/>
<protein>
    <recommendedName>
        <fullName evidence="3">SnoaL-like domain-containing protein</fullName>
    </recommendedName>
</protein>
<evidence type="ECO:0000313" key="2">
    <source>
        <dbReference type="Proteomes" id="UP001385951"/>
    </source>
</evidence>
<gene>
    <name evidence="1" type="ORF">QCA50_004590</name>
</gene>
<accession>A0AAW0GU48</accession>
<dbReference type="EMBL" id="JASBNA010000004">
    <property type="protein sequence ID" value="KAK7692949.1"/>
    <property type="molecule type" value="Genomic_DNA"/>
</dbReference>
<proteinExistence type="predicted"/>
<dbReference type="Proteomes" id="UP001385951">
    <property type="component" value="Unassembled WGS sequence"/>
</dbReference>
<evidence type="ECO:0008006" key="3">
    <source>
        <dbReference type="Google" id="ProtNLM"/>
    </source>
</evidence>